<reference evidence="1" key="1">
    <citation type="journal article" date="2019" name="Sci. Rep.">
        <title>Draft genome of Tanacetum cinerariifolium, the natural source of mosquito coil.</title>
        <authorList>
            <person name="Yamashiro T."/>
            <person name="Shiraishi A."/>
            <person name="Satake H."/>
            <person name="Nakayama K."/>
        </authorList>
    </citation>
    <scope>NUCLEOTIDE SEQUENCE</scope>
</reference>
<dbReference type="AlphaFoldDB" id="A0A699JN61"/>
<proteinExistence type="predicted"/>
<organism evidence="1">
    <name type="scientific">Tanacetum cinerariifolium</name>
    <name type="common">Dalmatian daisy</name>
    <name type="synonym">Chrysanthemum cinerariifolium</name>
    <dbReference type="NCBI Taxonomy" id="118510"/>
    <lineage>
        <taxon>Eukaryota</taxon>
        <taxon>Viridiplantae</taxon>
        <taxon>Streptophyta</taxon>
        <taxon>Embryophyta</taxon>
        <taxon>Tracheophyta</taxon>
        <taxon>Spermatophyta</taxon>
        <taxon>Magnoliopsida</taxon>
        <taxon>eudicotyledons</taxon>
        <taxon>Gunneridae</taxon>
        <taxon>Pentapetalae</taxon>
        <taxon>asterids</taxon>
        <taxon>campanulids</taxon>
        <taxon>Asterales</taxon>
        <taxon>Asteraceae</taxon>
        <taxon>Asteroideae</taxon>
        <taxon>Anthemideae</taxon>
        <taxon>Anthemidinae</taxon>
        <taxon>Tanacetum</taxon>
    </lineage>
</organism>
<comment type="caution">
    <text evidence="1">The sequence shown here is derived from an EMBL/GenBank/DDBJ whole genome shotgun (WGS) entry which is preliminary data.</text>
</comment>
<feature type="non-terminal residue" evidence="1">
    <location>
        <position position="1"/>
    </location>
</feature>
<evidence type="ECO:0000313" key="1">
    <source>
        <dbReference type="EMBL" id="GFA47539.1"/>
    </source>
</evidence>
<accession>A0A699JN61</accession>
<name>A0A699JN61_TANCI</name>
<gene>
    <name evidence="1" type="ORF">Tci_619511</name>
</gene>
<dbReference type="EMBL" id="BKCJ010430600">
    <property type="protein sequence ID" value="GFA47539.1"/>
    <property type="molecule type" value="Genomic_DNA"/>
</dbReference>
<protein>
    <submittedName>
        <fullName evidence="1">Uncharacterized protein</fullName>
    </submittedName>
</protein>
<sequence length="41" mass="4798">QTNPAYERRHKRTGVFIPRCKKRTNQIIVGGLVSQEQDMIK</sequence>